<dbReference type="STRING" id="47500.AF333_13555"/>
<dbReference type="RefSeq" id="WP_043064034.1">
    <property type="nucleotide sequence ID" value="NZ_BJOA01000010.1"/>
</dbReference>
<gene>
    <name evidence="4" type="ORF">AF333_13555</name>
    <name evidence="5" type="ORF">SAMN04487909_102227</name>
</gene>
<dbReference type="Gene3D" id="3.40.800.20">
    <property type="entry name" value="Histone deacetylase domain"/>
    <property type="match status" value="1"/>
</dbReference>
<dbReference type="Proteomes" id="UP000182836">
    <property type="component" value="Unassembled WGS sequence"/>
</dbReference>
<dbReference type="AlphaFoldDB" id="A0A0D1XWU3"/>
<dbReference type="GO" id="GO:0040029">
    <property type="term" value="P:epigenetic regulation of gene expression"/>
    <property type="evidence" value="ECO:0007669"/>
    <property type="project" value="TreeGrafter"/>
</dbReference>
<dbReference type="Proteomes" id="UP000037269">
    <property type="component" value="Unassembled WGS sequence"/>
</dbReference>
<dbReference type="EMBL" id="LGUG01000004">
    <property type="protein sequence ID" value="KON96349.1"/>
    <property type="molecule type" value="Genomic_DNA"/>
</dbReference>
<keyword evidence="6" id="KW-1185">Reference proteome</keyword>
<dbReference type="GO" id="GO:0004407">
    <property type="term" value="F:histone deacetylase activity"/>
    <property type="evidence" value="ECO:0007669"/>
    <property type="project" value="InterPro"/>
</dbReference>
<dbReference type="PANTHER" id="PTHR10625">
    <property type="entry name" value="HISTONE DEACETYLASE HDAC1-RELATED"/>
    <property type="match status" value="1"/>
</dbReference>
<dbReference type="PRINTS" id="PR01270">
    <property type="entry name" value="HDASUPER"/>
</dbReference>
<organism evidence="4 6">
    <name type="scientific">Aneurinibacillus migulanus</name>
    <name type="common">Bacillus migulanus</name>
    <dbReference type="NCBI Taxonomy" id="47500"/>
    <lineage>
        <taxon>Bacteria</taxon>
        <taxon>Bacillati</taxon>
        <taxon>Bacillota</taxon>
        <taxon>Bacilli</taxon>
        <taxon>Bacillales</taxon>
        <taxon>Paenibacillaceae</taxon>
        <taxon>Aneurinibacillus group</taxon>
        <taxon>Aneurinibacillus</taxon>
    </lineage>
</organism>
<dbReference type="EMBL" id="FNED01000002">
    <property type="protein sequence ID" value="SDI23757.1"/>
    <property type="molecule type" value="Genomic_DNA"/>
</dbReference>
<evidence type="ECO:0000313" key="7">
    <source>
        <dbReference type="Proteomes" id="UP000182836"/>
    </source>
</evidence>
<evidence type="ECO:0000313" key="4">
    <source>
        <dbReference type="EMBL" id="KON96349.1"/>
    </source>
</evidence>
<sequence length="375" mass="41578">MKPTGFIFHEDYVKHDTGTQVYSFPDGGTMNVGLEFENHHRVRYIKEMLEKSGLLQQMHSVIPEPARDEDLLRVHTERHLAHIRDTAAKGLRVFGPEAYGCPVSEEVARLSAGGAIKAVDIAMGEESGLTQAYALIRPPGHHASSDQAMGFCLYNNVAVAARYAQAKYGLSRVAIIDWDVHHGNGTQDIFYEDDSVLFISLHEAQNFPSDTGDVTETGAGKGEGYTVNVPLPSATGEAGYRHAFEQVVLPVLEEYRPELVLISAGQDPNGMDPLSRMMVMRPGFRYMARTLRELAERVCDGRVVVLQEGGYSLPYLPIATLGVIEGLMDCEVDFQDPHSIPERPLMEEAIQAVQKSRHALAPYWNHLHDTQTAHK</sequence>
<evidence type="ECO:0000313" key="6">
    <source>
        <dbReference type="Proteomes" id="UP000037269"/>
    </source>
</evidence>
<evidence type="ECO:0000313" key="5">
    <source>
        <dbReference type="EMBL" id="SDI23757.1"/>
    </source>
</evidence>
<dbReference type="OrthoDB" id="9808367at2"/>
<dbReference type="SUPFAM" id="SSF52768">
    <property type="entry name" value="Arginase/deacetylase"/>
    <property type="match status" value="1"/>
</dbReference>
<dbReference type="PRINTS" id="PR01271">
    <property type="entry name" value="HISDACETLASE"/>
</dbReference>
<dbReference type="PATRIC" id="fig|47500.8.peg.1482"/>
<dbReference type="InterPro" id="IPR000286">
    <property type="entry name" value="HDACs"/>
</dbReference>
<feature type="domain" description="Histone deacetylase" evidence="3">
    <location>
        <begin position="37"/>
        <end position="321"/>
    </location>
</feature>
<dbReference type="InterPro" id="IPR023696">
    <property type="entry name" value="Ureohydrolase_dom_sf"/>
</dbReference>
<reference evidence="4 6" key="1">
    <citation type="submission" date="2015-07" db="EMBL/GenBank/DDBJ databases">
        <title>Fjat-14205 dsm 2895.</title>
        <authorList>
            <person name="Liu B."/>
            <person name="Wang J."/>
            <person name="Zhu Y."/>
            <person name="Liu G."/>
            <person name="Chen Q."/>
            <person name="Chen Z."/>
            <person name="Lan J."/>
            <person name="Che J."/>
            <person name="Ge C."/>
            <person name="Shi H."/>
            <person name="Pan Z."/>
            <person name="Liu X."/>
        </authorList>
    </citation>
    <scope>NUCLEOTIDE SEQUENCE [LARGE SCALE GENOMIC DNA]</scope>
    <source>
        <strain evidence="4 6">DSM 2895</strain>
    </source>
</reference>
<dbReference type="Pfam" id="PF00850">
    <property type="entry name" value="Hist_deacetyl"/>
    <property type="match status" value="1"/>
</dbReference>
<keyword evidence="2" id="KW-0378">Hydrolase</keyword>
<dbReference type="GeneID" id="42306198"/>
<dbReference type="PANTHER" id="PTHR10625:SF31">
    <property type="entry name" value="HISTONE DEACETYLASE DOMAIN-CONTAINING PROTEIN"/>
    <property type="match status" value="1"/>
</dbReference>
<evidence type="ECO:0000259" key="3">
    <source>
        <dbReference type="Pfam" id="PF00850"/>
    </source>
</evidence>
<accession>A0A0D1XWU3</accession>
<evidence type="ECO:0000256" key="2">
    <source>
        <dbReference type="ARBA" id="ARBA00022801"/>
    </source>
</evidence>
<comment type="similarity">
    <text evidence="1">Belongs to the histone deacetylase family.</text>
</comment>
<proteinExistence type="inferred from homology"/>
<dbReference type="InterPro" id="IPR003084">
    <property type="entry name" value="HDAC_I/II"/>
</dbReference>
<dbReference type="GO" id="GO:0005737">
    <property type="term" value="C:cytoplasm"/>
    <property type="evidence" value="ECO:0007669"/>
    <property type="project" value="TreeGrafter"/>
</dbReference>
<dbReference type="CDD" id="cd09996">
    <property type="entry name" value="HDAC_classII_1"/>
    <property type="match status" value="1"/>
</dbReference>
<evidence type="ECO:0000256" key="1">
    <source>
        <dbReference type="ARBA" id="ARBA00005947"/>
    </source>
</evidence>
<dbReference type="GO" id="GO:0016787">
    <property type="term" value="F:hydrolase activity"/>
    <property type="evidence" value="ECO:0007669"/>
    <property type="project" value="UniProtKB-KW"/>
</dbReference>
<dbReference type="InterPro" id="IPR037138">
    <property type="entry name" value="His_deacetylse_dom_sf"/>
</dbReference>
<name>A0A0D1XWU3_ANEMI</name>
<protein>
    <submittedName>
        <fullName evidence="5">Acetoin utilization deacetylase AcuC</fullName>
    </submittedName>
</protein>
<dbReference type="InterPro" id="IPR023801">
    <property type="entry name" value="His_deacetylse_dom"/>
</dbReference>
<reference evidence="5 7" key="2">
    <citation type="submission" date="2016-10" db="EMBL/GenBank/DDBJ databases">
        <authorList>
            <person name="de Groot N.N."/>
        </authorList>
    </citation>
    <scope>NUCLEOTIDE SEQUENCE [LARGE SCALE GENOMIC DNA]</scope>
    <source>
        <strain evidence="5 7">DSM 2895</strain>
    </source>
</reference>